<organism evidence="2 3">
    <name type="scientific">Opitutus terrae (strain DSM 11246 / JCM 15787 / PB90-1)</name>
    <dbReference type="NCBI Taxonomy" id="452637"/>
    <lineage>
        <taxon>Bacteria</taxon>
        <taxon>Pseudomonadati</taxon>
        <taxon>Verrucomicrobiota</taxon>
        <taxon>Opitutia</taxon>
        <taxon>Opitutales</taxon>
        <taxon>Opitutaceae</taxon>
        <taxon>Opitutus</taxon>
    </lineage>
</organism>
<feature type="transmembrane region" description="Helical" evidence="1">
    <location>
        <begin position="16"/>
        <end position="40"/>
    </location>
</feature>
<dbReference type="HOGENOM" id="CLU_1376949_0_0_0"/>
<evidence type="ECO:0000313" key="3">
    <source>
        <dbReference type="Proteomes" id="UP000007013"/>
    </source>
</evidence>
<keyword evidence="3" id="KW-1185">Reference proteome</keyword>
<name>B1ZN02_OPITP</name>
<keyword evidence="1" id="KW-0472">Membrane</keyword>
<accession>B1ZN02</accession>
<sequence>MQATESSPQPARRWSVWRWLAIVLGACALIVAIGIVNVFTLSRDAAAMRRELFSAMHTRAQPQVQIDAGPGTLTLARGIVGLIHDVPPEAHRALDAVRAASVGVYHLSGRIEPAHRAEMVLAVDKLMTRRDWMRIVGVTNPDETVLIYAPAKAAHFGPQRVCLAVCDGDKIVIVSAVVKAEKLVELLHEKHALEHFRI</sequence>
<dbReference type="Proteomes" id="UP000007013">
    <property type="component" value="Chromosome"/>
</dbReference>
<dbReference type="OrthoDB" id="9900742at2"/>
<reference evidence="2 3" key="1">
    <citation type="journal article" date="2011" name="J. Bacteriol.">
        <title>Genome sequence of the verrucomicrobium Opitutus terrae PB90-1, an abundant inhabitant of rice paddy soil ecosystems.</title>
        <authorList>
            <person name="van Passel M.W."/>
            <person name="Kant R."/>
            <person name="Palva A."/>
            <person name="Copeland A."/>
            <person name="Lucas S."/>
            <person name="Lapidus A."/>
            <person name="Glavina del Rio T."/>
            <person name="Pitluck S."/>
            <person name="Goltsman E."/>
            <person name="Clum A."/>
            <person name="Sun H."/>
            <person name="Schmutz J."/>
            <person name="Larimer F.W."/>
            <person name="Land M.L."/>
            <person name="Hauser L."/>
            <person name="Kyrpides N."/>
            <person name="Mikhailova N."/>
            <person name="Richardson P.P."/>
            <person name="Janssen P.H."/>
            <person name="de Vos W.M."/>
            <person name="Smidt H."/>
        </authorList>
    </citation>
    <scope>NUCLEOTIDE SEQUENCE [LARGE SCALE GENOMIC DNA]</scope>
    <source>
        <strain evidence="3">DSM 11246 / JCM 15787 / PB90-1</strain>
    </source>
</reference>
<dbReference type="EMBL" id="CP001032">
    <property type="protein sequence ID" value="ACB76454.1"/>
    <property type="molecule type" value="Genomic_DNA"/>
</dbReference>
<dbReference type="AlphaFoldDB" id="B1ZN02"/>
<keyword evidence="1" id="KW-1133">Transmembrane helix</keyword>
<dbReference type="RefSeq" id="WP_012375983.1">
    <property type="nucleotide sequence ID" value="NC_010571.1"/>
</dbReference>
<dbReference type="STRING" id="452637.Oter_3174"/>
<proteinExistence type="predicted"/>
<dbReference type="KEGG" id="ote:Oter_3174"/>
<protein>
    <submittedName>
        <fullName evidence="2">Uncharacterized protein</fullName>
    </submittedName>
</protein>
<keyword evidence="1" id="KW-0812">Transmembrane</keyword>
<evidence type="ECO:0000313" key="2">
    <source>
        <dbReference type="EMBL" id="ACB76454.1"/>
    </source>
</evidence>
<evidence type="ECO:0000256" key="1">
    <source>
        <dbReference type="SAM" id="Phobius"/>
    </source>
</evidence>
<gene>
    <name evidence="2" type="ordered locus">Oter_3174</name>
</gene>